<gene>
    <name evidence="2" type="ORF">JQ615_01950</name>
</gene>
<feature type="signal peptide" evidence="1">
    <location>
        <begin position="1"/>
        <end position="20"/>
    </location>
</feature>
<accession>A0ABS5FBI3</accession>
<protein>
    <submittedName>
        <fullName evidence="2">Uncharacterized protein</fullName>
    </submittedName>
</protein>
<proteinExistence type="predicted"/>
<comment type="caution">
    <text evidence="2">The sequence shown here is derived from an EMBL/GenBank/DDBJ whole genome shotgun (WGS) entry which is preliminary data.</text>
</comment>
<evidence type="ECO:0000313" key="2">
    <source>
        <dbReference type="EMBL" id="MBR0794145.1"/>
    </source>
</evidence>
<keyword evidence="3" id="KW-1185">Reference proteome</keyword>
<reference evidence="3" key="1">
    <citation type="journal article" date="2021" name="ISME J.">
        <title>Evolutionary origin and ecological implication of a unique nif island in free-living Bradyrhizobium lineages.</title>
        <authorList>
            <person name="Tao J."/>
        </authorList>
    </citation>
    <scope>NUCLEOTIDE SEQUENCE [LARGE SCALE GENOMIC DNA]</scope>
    <source>
        <strain evidence="3">SZCCT0434</strain>
    </source>
</reference>
<dbReference type="RefSeq" id="WP_212491644.1">
    <property type="nucleotide sequence ID" value="NZ_JAFCJH010000001.1"/>
</dbReference>
<organism evidence="2 3">
    <name type="scientific">Bradyrhizobium jicamae</name>
    <dbReference type="NCBI Taxonomy" id="280332"/>
    <lineage>
        <taxon>Bacteria</taxon>
        <taxon>Pseudomonadati</taxon>
        <taxon>Pseudomonadota</taxon>
        <taxon>Alphaproteobacteria</taxon>
        <taxon>Hyphomicrobiales</taxon>
        <taxon>Nitrobacteraceae</taxon>
        <taxon>Bradyrhizobium</taxon>
    </lineage>
</organism>
<keyword evidence="1" id="KW-0732">Signal</keyword>
<evidence type="ECO:0000313" key="3">
    <source>
        <dbReference type="Proteomes" id="UP001315278"/>
    </source>
</evidence>
<dbReference type="EMBL" id="JAFCJH010000001">
    <property type="protein sequence ID" value="MBR0794145.1"/>
    <property type="molecule type" value="Genomic_DNA"/>
</dbReference>
<feature type="chain" id="PRO_5047133250" evidence="1">
    <location>
        <begin position="21"/>
        <end position="57"/>
    </location>
</feature>
<sequence length="57" mass="6013">MKSFLVLAAVAVVTLGNAVAAMPGAVSTDHQSSALPAQPLLTIADQELPFDRYWSKN</sequence>
<evidence type="ECO:0000256" key="1">
    <source>
        <dbReference type="SAM" id="SignalP"/>
    </source>
</evidence>
<name>A0ABS5FBI3_9BRAD</name>
<dbReference type="Proteomes" id="UP001315278">
    <property type="component" value="Unassembled WGS sequence"/>
</dbReference>